<dbReference type="CDD" id="cd12148">
    <property type="entry name" value="fungal_TF_MHR"/>
    <property type="match status" value="1"/>
</dbReference>
<accession>A0A9P8AS92</accession>
<protein>
    <recommendedName>
        <fullName evidence="2">Xylanolytic transcriptional activator regulatory domain-containing protein</fullName>
    </recommendedName>
</protein>
<dbReference type="PANTHER" id="PTHR46910:SF38">
    <property type="entry name" value="ZN(2)-C6 FUNGAL-TYPE DOMAIN-CONTAINING PROTEIN"/>
    <property type="match status" value="1"/>
</dbReference>
<dbReference type="PANTHER" id="PTHR46910">
    <property type="entry name" value="TRANSCRIPTION FACTOR PDR1"/>
    <property type="match status" value="1"/>
</dbReference>
<evidence type="ECO:0000313" key="4">
    <source>
        <dbReference type="Proteomes" id="UP000812287"/>
    </source>
</evidence>
<dbReference type="Pfam" id="PF04082">
    <property type="entry name" value="Fungal_trans"/>
    <property type="match status" value="1"/>
</dbReference>
<dbReference type="GeneID" id="66099518"/>
<organism evidence="3 4">
    <name type="scientific">Guyanagaster necrorhizus</name>
    <dbReference type="NCBI Taxonomy" id="856835"/>
    <lineage>
        <taxon>Eukaryota</taxon>
        <taxon>Fungi</taxon>
        <taxon>Dikarya</taxon>
        <taxon>Basidiomycota</taxon>
        <taxon>Agaricomycotina</taxon>
        <taxon>Agaricomycetes</taxon>
        <taxon>Agaricomycetidae</taxon>
        <taxon>Agaricales</taxon>
        <taxon>Marasmiineae</taxon>
        <taxon>Physalacriaceae</taxon>
        <taxon>Guyanagaster</taxon>
    </lineage>
</organism>
<dbReference type="InterPro" id="IPR050987">
    <property type="entry name" value="AtrR-like"/>
</dbReference>
<comment type="caution">
    <text evidence="3">The sequence shown here is derived from an EMBL/GenBank/DDBJ whole genome shotgun (WGS) entry which is preliminary data.</text>
</comment>
<sequence>MVNIFSTGEGDRNSNRKCQNCFSNDVDCTYIAAAKMIPYTYSSKEYIEDLERRLEKTRRHLRKFVPDTVIEEELIGKSQNQKRQKHKPTMTEHVSNVGNVDILANEETAFEDDSELDRLKQVAIDDPDLRNFGKSSVMSFTSTALKIRQEMGIPSARTSQVPLARLWVNRWDMKYKDIHLHDYTFPEPDLLDNLVELYFIHLNRFWPLLHQPTFERSLAAALHRTDSAFAGIVLVVCAIGSRFSNDPRVRVDHYESPYRHGWKWFVQVHRVSVLQPPSLFDLQKCVLSVFYVEGFSAHRTWTMLGTAVRMAQDLGAHRKRKAGWLSVPEEELLKRAFWVLACMDRILGMALGRPYAIQEEDIDADLPVECDDEYWDGDEAFIQPSNVPSTMSFFISYLKLNRIFGRCLRTIYSLGRPTALRPSVGKRSMEDIVAELDSSLNEWVDSVPQHIRWEPQREKEIFYSQSVFLYCSYYHLRILIHRPFIPPPGKSSSLSFPSLVISTNAARSIGYILDCQSRQQPDSPKRYCPMSIFSAAIILLFNCWSNPAARSESEDVKHIVQCVNTLQTFERQWLCASQFCDFISHLVSGVYPNQQRPVPVHETIGVSPRPLFHVSQWAELMGMPFPSSSWASSSDDAYTQNFWTVAEDAFYQAHDEGSISLVAGTVDTWQA</sequence>
<evidence type="ECO:0000259" key="2">
    <source>
        <dbReference type="SMART" id="SM00906"/>
    </source>
</evidence>
<dbReference type="InterPro" id="IPR036864">
    <property type="entry name" value="Zn2-C6_fun-type_DNA-bd_sf"/>
</dbReference>
<evidence type="ECO:0000313" key="3">
    <source>
        <dbReference type="EMBL" id="KAG7446059.1"/>
    </source>
</evidence>
<reference evidence="3" key="1">
    <citation type="submission" date="2020-11" db="EMBL/GenBank/DDBJ databases">
        <title>Adaptations for nitrogen fixation in a non-lichenized fungal sporocarp promotes dispersal by wood-feeding termites.</title>
        <authorList>
            <consortium name="DOE Joint Genome Institute"/>
            <person name="Koch R.A."/>
            <person name="Yoon G."/>
            <person name="Arayal U."/>
            <person name="Lail K."/>
            <person name="Amirebrahimi M."/>
            <person name="Labutti K."/>
            <person name="Lipzen A."/>
            <person name="Riley R."/>
            <person name="Barry K."/>
            <person name="Henrissat B."/>
            <person name="Grigoriev I.V."/>
            <person name="Herr J.R."/>
            <person name="Aime M.C."/>
        </authorList>
    </citation>
    <scope>NUCLEOTIDE SEQUENCE</scope>
    <source>
        <strain evidence="3">MCA 3950</strain>
    </source>
</reference>
<proteinExistence type="predicted"/>
<dbReference type="EMBL" id="MU250535">
    <property type="protein sequence ID" value="KAG7446059.1"/>
    <property type="molecule type" value="Genomic_DNA"/>
</dbReference>
<dbReference type="SMART" id="SM00906">
    <property type="entry name" value="Fungal_trans"/>
    <property type="match status" value="1"/>
</dbReference>
<name>A0A9P8AS92_9AGAR</name>
<dbReference type="Gene3D" id="4.10.240.10">
    <property type="entry name" value="Zn(2)-C6 fungal-type DNA-binding domain"/>
    <property type="match status" value="1"/>
</dbReference>
<keyword evidence="1" id="KW-0539">Nucleus</keyword>
<evidence type="ECO:0000256" key="1">
    <source>
        <dbReference type="ARBA" id="ARBA00023242"/>
    </source>
</evidence>
<dbReference type="AlphaFoldDB" id="A0A9P8AS92"/>
<dbReference type="InterPro" id="IPR007219">
    <property type="entry name" value="XnlR_reg_dom"/>
</dbReference>
<dbReference type="RefSeq" id="XP_043039559.1">
    <property type="nucleotide sequence ID" value="XM_043177231.1"/>
</dbReference>
<keyword evidence="4" id="KW-1185">Reference proteome</keyword>
<gene>
    <name evidence="3" type="ORF">BT62DRAFT_1006241</name>
</gene>
<dbReference type="GO" id="GO:0006351">
    <property type="term" value="P:DNA-templated transcription"/>
    <property type="evidence" value="ECO:0007669"/>
    <property type="project" value="InterPro"/>
</dbReference>
<dbReference type="GO" id="GO:0000981">
    <property type="term" value="F:DNA-binding transcription factor activity, RNA polymerase II-specific"/>
    <property type="evidence" value="ECO:0007669"/>
    <property type="project" value="InterPro"/>
</dbReference>
<dbReference type="Proteomes" id="UP000812287">
    <property type="component" value="Unassembled WGS sequence"/>
</dbReference>
<dbReference type="GO" id="GO:0008270">
    <property type="term" value="F:zinc ion binding"/>
    <property type="evidence" value="ECO:0007669"/>
    <property type="project" value="InterPro"/>
</dbReference>
<feature type="domain" description="Xylanolytic transcriptional activator regulatory" evidence="2">
    <location>
        <begin position="300"/>
        <end position="373"/>
    </location>
</feature>
<dbReference type="OrthoDB" id="4456959at2759"/>
<dbReference type="GO" id="GO:0003677">
    <property type="term" value="F:DNA binding"/>
    <property type="evidence" value="ECO:0007669"/>
    <property type="project" value="InterPro"/>
</dbReference>